<proteinExistence type="predicted"/>
<evidence type="ECO:0000259" key="2">
    <source>
        <dbReference type="Pfam" id="PF01035"/>
    </source>
</evidence>
<protein>
    <submittedName>
        <fullName evidence="3">MGMT family protein</fullName>
    </submittedName>
</protein>
<keyword evidence="1" id="KW-0227">DNA damage</keyword>
<organism evidence="3 4">
    <name type="scientific">Sneathiella marina</name>
    <dbReference type="NCBI Taxonomy" id="2950108"/>
    <lineage>
        <taxon>Bacteria</taxon>
        <taxon>Pseudomonadati</taxon>
        <taxon>Pseudomonadota</taxon>
        <taxon>Alphaproteobacteria</taxon>
        <taxon>Sneathiellales</taxon>
        <taxon>Sneathiellaceae</taxon>
        <taxon>Sneathiella</taxon>
    </lineage>
</organism>
<dbReference type="EMBL" id="CP098747">
    <property type="protein sequence ID" value="USG62965.1"/>
    <property type="molecule type" value="Genomic_DNA"/>
</dbReference>
<dbReference type="Proteomes" id="UP001056291">
    <property type="component" value="Chromosome"/>
</dbReference>
<name>A0ABY4WB22_9PROT</name>
<dbReference type="PANTHER" id="PTHR42942:SF1">
    <property type="entry name" value="ALKYLTRANSFERASE-LIKE PROTEIN 1"/>
    <property type="match status" value="1"/>
</dbReference>
<evidence type="ECO:0000313" key="3">
    <source>
        <dbReference type="EMBL" id="USG62965.1"/>
    </source>
</evidence>
<dbReference type="InterPro" id="IPR036217">
    <property type="entry name" value="MethylDNA_cys_MeTrfase_DNAb"/>
</dbReference>
<dbReference type="PANTHER" id="PTHR42942">
    <property type="entry name" value="6-O-METHYLGUANINE DNA METHYLTRANSFERASE"/>
    <property type="match status" value="1"/>
</dbReference>
<reference evidence="3" key="1">
    <citation type="submission" date="2022-06" db="EMBL/GenBank/DDBJ databases">
        <title>Sneathiella actinostolidae sp. nov., isolated from a sea anemonein the Western Pacific Ocean.</title>
        <authorList>
            <person name="Wei M.J."/>
        </authorList>
    </citation>
    <scope>NUCLEOTIDE SEQUENCE</scope>
    <source>
        <strain evidence="3">PHK-P5</strain>
    </source>
</reference>
<dbReference type="InterPro" id="IPR052520">
    <property type="entry name" value="ATL_DNA_repair"/>
</dbReference>
<feature type="domain" description="Methylated-DNA-[protein]-cysteine S-methyltransferase DNA binding" evidence="2">
    <location>
        <begin position="13"/>
        <end position="91"/>
    </location>
</feature>
<dbReference type="Pfam" id="PF01035">
    <property type="entry name" value="DNA_binding_1"/>
    <property type="match status" value="1"/>
</dbReference>
<accession>A0ABY4WB22</accession>
<dbReference type="InterPro" id="IPR014048">
    <property type="entry name" value="MethylDNA_cys_MeTrfase_DNA-bd"/>
</dbReference>
<keyword evidence="4" id="KW-1185">Reference proteome</keyword>
<dbReference type="Gene3D" id="1.10.10.10">
    <property type="entry name" value="Winged helix-like DNA-binding domain superfamily/Winged helix DNA-binding domain"/>
    <property type="match status" value="1"/>
</dbReference>
<evidence type="ECO:0000313" key="4">
    <source>
        <dbReference type="Proteomes" id="UP001056291"/>
    </source>
</evidence>
<dbReference type="CDD" id="cd06445">
    <property type="entry name" value="ATase"/>
    <property type="match status" value="1"/>
</dbReference>
<dbReference type="RefSeq" id="WP_251937310.1">
    <property type="nucleotide sequence ID" value="NZ_CP098747.1"/>
</dbReference>
<sequence>MNSENITDRKSLHSRIYEVVDQVPAGRVATYGQIAKIVGCGARVVGYALASLPISRPLCWHRVVNARGEISLRSSGDSHSRQRSLLFEEGVRFDLKGRIDLSEFRWQGPGWLWLEQNGYDPGDF</sequence>
<dbReference type="SUPFAM" id="SSF46767">
    <property type="entry name" value="Methylated DNA-protein cysteine methyltransferase, C-terminal domain"/>
    <property type="match status" value="1"/>
</dbReference>
<gene>
    <name evidence="3" type="ORF">NBZ79_08240</name>
</gene>
<dbReference type="InterPro" id="IPR036388">
    <property type="entry name" value="WH-like_DNA-bd_sf"/>
</dbReference>
<evidence type="ECO:0000256" key="1">
    <source>
        <dbReference type="ARBA" id="ARBA00022763"/>
    </source>
</evidence>